<dbReference type="EnsemblMetazoa" id="G11918.4">
    <property type="protein sequence ID" value="G11918.4:cds"/>
    <property type="gene ID" value="G11918"/>
</dbReference>
<feature type="domain" description="DDE Tnp4" evidence="3">
    <location>
        <begin position="12"/>
        <end position="75"/>
    </location>
</feature>
<evidence type="ECO:0000259" key="3">
    <source>
        <dbReference type="Pfam" id="PF13359"/>
    </source>
</evidence>
<evidence type="ECO:0000256" key="2">
    <source>
        <dbReference type="ARBA" id="ARBA00022723"/>
    </source>
</evidence>
<evidence type="ECO:0000256" key="1">
    <source>
        <dbReference type="ARBA" id="ARBA00001968"/>
    </source>
</evidence>
<dbReference type="PANTHER" id="PTHR23080">
    <property type="entry name" value="THAP DOMAIN PROTEIN"/>
    <property type="match status" value="1"/>
</dbReference>
<evidence type="ECO:0000313" key="4">
    <source>
        <dbReference type="EnsemblMetazoa" id="G11918.4:cds"/>
    </source>
</evidence>
<dbReference type="Pfam" id="PF13359">
    <property type="entry name" value="DDE_Tnp_4"/>
    <property type="match status" value="1"/>
</dbReference>
<reference evidence="4" key="1">
    <citation type="submission" date="2022-08" db="UniProtKB">
        <authorList>
            <consortium name="EnsemblMetazoa"/>
        </authorList>
    </citation>
    <scope>IDENTIFICATION</scope>
    <source>
        <strain evidence="4">05x7-T-G4-1.051#20</strain>
    </source>
</reference>
<dbReference type="InterPro" id="IPR027806">
    <property type="entry name" value="HARBI1_dom"/>
</dbReference>
<protein>
    <recommendedName>
        <fullName evidence="3">DDE Tnp4 domain-containing protein</fullName>
    </recommendedName>
</protein>
<dbReference type="AlphaFoldDB" id="A0A8W8I0H4"/>
<proteinExistence type="predicted"/>
<comment type="cofactor">
    <cofactor evidence="1">
        <name>a divalent metal cation</name>
        <dbReference type="ChEBI" id="CHEBI:60240"/>
    </cofactor>
</comment>
<sequence length="83" mass="9549">ATLNIPPFTHKCPWGKGKRLNASEVRKTRKIANLRIHVERAIQRLKCFKLLSNIIPLKLKPICNQMLKVAAFFCNIDKPLVKN</sequence>
<organism evidence="4 5">
    <name type="scientific">Magallana gigas</name>
    <name type="common">Pacific oyster</name>
    <name type="synonym">Crassostrea gigas</name>
    <dbReference type="NCBI Taxonomy" id="29159"/>
    <lineage>
        <taxon>Eukaryota</taxon>
        <taxon>Metazoa</taxon>
        <taxon>Spiralia</taxon>
        <taxon>Lophotrochozoa</taxon>
        <taxon>Mollusca</taxon>
        <taxon>Bivalvia</taxon>
        <taxon>Autobranchia</taxon>
        <taxon>Pteriomorphia</taxon>
        <taxon>Ostreida</taxon>
        <taxon>Ostreoidea</taxon>
        <taxon>Ostreidae</taxon>
        <taxon>Magallana</taxon>
    </lineage>
</organism>
<keyword evidence="5" id="KW-1185">Reference proteome</keyword>
<dbReference type="Proteomes" id="UP000005408">
    <property type="component" value="Unassembled WGS sequence"/>
</dbReference>
<accession>A0A8W8I0H4</accession>
<evidence type="ECO:0000313" key="5">
    <source>
        <dbReference type="Proteomes" id="UP000005408"/>
    </source>
</evidence>
<dbReference type="GO" id="GO:0046872">
    <property type="term" value="F:metal ion binding"/>
    <property type="evidence" value="ECO:0007669"/>
    <property type="project" value="UniProtKB-KW"/>
</dbReference>
<keyword evidence="2" id="KW-0479">Metal-binding</keyword>
<name>A0A8W8I0H4_MAGGI</name>